<keyword evidence="2" id="KW-1185">Reference proteome</keyword>
<dbReference type="AlphaFoldDB" id="A0A256FL96"/>
<dbReference type="RefSeq" id="WP_094576222.1">
    <property type="nucleotide sequence ID" value="NZ_JBHEEL010000008.1"/>
</dbReference>
<dbReference type="Proteomes" id="UP000216345">
    <property type="component" value="Unassembled WGS sequence"/>
</dbReference>
<accession>A0A256FL96</accession>
<protein>
    <submittedName>
        <fullName evidence="1">Uncharacterized protein</fullName>
    </submittedName>
</protein>
<dbReference type="OrthoDB" id="8456220at2"/>
<evidence type="ECO:0000313" key="2">
    <source>
        <dbReference type="Proteomes" id="UP000216345"/>
    </source>
</evidence>
<name>A0A256FL96_9HYPH</name>
<organism evidence="1 2">
    <name type="scientific">Brucella rhizosphaerae</name>
    <dbReference type="NCBI Taxonomy" id="571254"/>
    <lineage>
        <taxon>Bacteria</taxon>
        <taxon>Pseudomonadati</taxon>
        <taxon>Pseudomonadota</taxon>
        <taxon>Alphaproteobacteria</taxon>
        <taxon>Hyphomicrobiales</taxon>
        <taxon>Brucellaceae</taxon>
        <taxon>Brucella/Ochrobactrum group</taxon>
        <taxon>Brucella</taxon>
    </lineage>
</organism>
<sequence length="74" mass="8336">MNRALLELLADMEPDTQTEVNRACSDEPMRRPDYRAKKHARPMPWVRYAAREAVEMTVVIGFFVTVGAVGLGVT</sequence>
<dbReference type="EMBL" id="NNRK01000025">
    <property type="protein sequence ID" value="OYR15486.1"/>
    <property type="molecule type" value="Genomic_DNA"/>
</dbReference>
<gene>
    <name evidence="1" type="ORF">CEV32_4761</name>
</gene>
<reference evidence="1 2" key="1">
    <citation type="submission" date="2017-07" db="EMBL/GenBank/DDBJ databases">
        <title>Phylogenetic study on the rhizospheric bacterium Ochrobactrum sp. A44.</title>
        <authorList>
            <person name="Krzyzanowska D.M."/>
            <person name="Ossowicki A."/>
            <person name="Rajewska M."/>
            <person name="Maciag T."/>
            <person name="Kaczynski Z."/>
            <person name="Czerwicka M."/>
            <person name="Jafra S."/>
        </authorList>
    </citation>
    <scope>NUCLEOTIDE SEQUENCE [LARGE SCALE GENOMIC DNA]</scope>
    <source>
        <strain evidence="1 2">PR17</strain>
    </source>
</reference>
<proteinExistence type="predicted"/>
<comment type="caution">
    <text evidence="1">The sequence shown here is derived from an EMBL/GenBank/DDBJ whole genome shotgun (WGS) entry which is preliminary data.</text>
</comment>
<evidence type="ECO:0000313" key="1">
    <source>
        <dbReference type="EMBL" id="OYR15486.1"/>
    </source>
</evidence>